<evidence type="ECO:0000256" key="11">
    <source>
        <dbReference type="ARBA" id="ARBA00022989"/>
    </source>
</evidence>
<dbReference type="Proteomes" id="UP000789390">
    <property type="component" value="Unassembled WGS sequence"/>
</dbReference>
<evidence type="ECO:0000256" key="9">
    <source>
        <dbReference type="ARBA" id="ARBA00022842"/>
    </source>
</evidence>
<keyword evidence="6 14" id="KW-0812">Transmembrane</keyword>
<reference evidence="16" key="1">
    <citation type="submission" date="2021-11" db="EMBL/GenBank/DDBJ databases">
        <authorList>
            <person name="Schell T."/>
        </authorList>
    </citation>
    <scope>NUCLEOTIDE SEQUENCE</scope>
    <source>
        <strain evidence="16">M5</strain>
    </source>
</reference>
<comment type="caution">
    <text evidence="16">The sequence shown here is derived from an EMBL/GenBank/DDBJ whole genome shotgun (WGS) entry which is preliminary data.</text>
</comment>
<dbReference type="SUPFAM" id="SSF56219">
    <property type="entry name" value="DNase I-like"/>
    <property type="match status" value="1"/>
</dbReference>
<evidence type="ECO:0000256" key="13">
    <source>
        <dbReference type="ARBA" id="ARBA00023136"/>
    </source>
</evidence>
<dbReference type="EMBL" id="CAKKLH010000287">
    <property type="protein sequence ID" value="CAH0108734.1"/>
    <property type="molecule type" value="Genomic_DNA"/>
</dbReference>
<evidence type="ECO:0000256" key="3">
    <source>
        <dbReference type="ARBA" id="ARBA00004991"/>
    </source>
</evidence>
<evidence type="ECO:0000256" key="14">
    <source>
        <dbReference type="SAM" id="Phobius"/>
    </source>
</evidence>
<protein>
    <recommendedName>
        <fullName evidence="5">sphingomyelin phosphodiesterase</fullName>
        <ecNumber evidence="5">3.1.4.12</ecNumber>
    </recommendedName>
</protein>
<dbReference type="EC" id="3.1.4.12" evidence="5"/>
<gene>
    <name evidence="16" type="ORF">DGAL_LOCUS12134</name>
</gene>
<sequence length="392" mass="44131">MELTALTLNCWGIAGVSKDRKTRINAIGNHLLLGHYDFVFLQEVWVEDDFQTIVNKVGNIFPYSHYFHSGVIGGGICILSKAKIVDVLFHAWSLNGYIHKIQHGDWFGGKGVGLCTVFYHGMKINLYVTHLHAEYNPASDEYRAHRVVQAFETSQFIRYTRNKADICILGGDLNTEPGNLAYRLICDHTSMQDLYVSTGKPEVEGMTSETPANSYTAIESLRVCPHGKRIDFVMCSSRKGLQIETVDVNIPLPSRIPEFPFSYSDHEAVCAKFLIIETEPVVYSESRRNKETSALSLNEASQVCDAALRNLSNDRRNYWLAFGVFTVFLASLPFTYDGSRIVHYTLTVVHLLLTLVAVFCLIMATVWNRIERHGILAGKLAIVTRIRALENS</sequence>
<dbReference type="GO" id="GO:0006665">
    <property type="term" value="P:sphingolipid metabolic process"/>
    <property type="evidence" value="ECO:0007669"/>
    <property type="project" value="UniProtKB-KW"/>
</dbReference>
<keyword evidence="10" id="KW-0746">Sphingolipid metabolism</keyword>
<comment type="pathway">
    <text evidence="2">Lipid metabolism; sphingolipid metabolism.</text>
</comment>
<feature type="domain" description="Endonuclease/exonuclease/phosphatase" evidence="15">
    <location>
        <begin position="6"/>
        <end position="266"/>
    </location>
</feature>
<dbReference type="GO" id="GO:0004767">
    <property type="term" value="F:sphingomyelin phosphodiesterase activity"/>
    <property type="evidence" value="ECO:0007669"/>
    <property type="project" value="UniProtKB-EC"/>
</dbReference>
<keyword evidence="11 14" id="KW-1133">Transmembrane helix</keyword>
<evidence type="ECO:0000256" key="5">
    <source>
        <dbReference type="ARBA" id="ARBA00012369"/>
    </source>
</evidence>
<dbReference type="InterPro" id="IPR036691">
    <property type="entry name" value="Endo/exonu/phosph_ase_sf"/>
</dbReference>
<keyword evidence="7" id="KW-0479">Metal-binding</keyword>
<dbReference type="AlphaFoldDB" id="A0A8J2RQG9"/>
<keyword evidence="13 14" id="KW-0472">Membrane</keyword>
<keyword evidence="12" id="KW-0443">Lipid metabolism</keyword>
<dbReference type="Pfam" id="PF03372">
    <property type="entry name" value="Exo_endo_phos"/>
    <property type="match status" value="1"/>
</dbReference>
<evidence type="ECO:0000313" key="17">
    <source>
        <dbReference type="Proteomes" id="UP000789390"/>
    </source>
</evidence>
<evidence type="ECO:0000256" key="10">
    <source>
        <dbReference type="ARBA" id="ARBA00022919"/>
    </source>
</evidence>
<dbReference type="PANTHER" id="PTHR16320">
    <property type="entry name" value="SPHINGOMYELINASE FAMILY MEMBER"/>
    <property type="match status" value="1"/>
</dbReference>
<keyword evidence="9" id="KW-0460">Magnesium</keyword>
<evidence type="ECO:0000256" key="7">
    <source>
        <dbReference type="ARBA" id="ARBA00022723"/>
    </source>
</evidence>
<accession>A0A8J2RQG9</accession>
<evidence type="ECO:0000259" key="15">
    <source>
        <dbReference type="Pfam" id="PF03372"/>
    </source>
</evidence>
<comment type="similarity">
    <text evidence="4">Belongs to the neutral sphingomyelinase family.</text>
</comment>
<evidence type="ECO:0000256" key="12">
    <source>
        <dbReference type="ARBA" id="ARBA00023098"/>
    </source>
</evidence>
<feature type="transmembrane region" description="Helical" evidence="14">
    <location>
        <begin position="318"/>
        <end position="336"/>
    </location>
</feature>
<keyword evidence="8" id="KW-0378">Hydrolase</keyword>
<dbReference type="GO" id="GO:0046872">
    <property type="term" value="F:metal ion binding"/>
    <property type="evidence" value="ECO:0007669"/>
    <property type="project" value="UniProtKB-KW"/>
</dbReference>
<keyword evidence="17" id="KW-1185">Reference proteome</keyword>
<dbReference type="InterPro" id="IPR005135">
    <property type="entry name" value="Endo/exonuclease/phosphatase"/>
</dbReference>
<dbReference type="InterPro" id="IPR038772">
    <property type="entry name" value="Sph/SMPD2-like"/>
</dbReference>
<organism evidence="16 17">
    <name type="scientific">Daphnia galeata</name>
    <dbReference type="NCBI Taxonomy" id="27404"/>
    <lineage>
        <taxon>Eukaryota</taxon>
        <taxon>Metazoa</taxon>
        <taxon>Ecdysozoa</taxon>
        <taxon>Arthropoda</taxon>
        <taxon>Crustacea</taxon>
        <taxon>Branchiopoda</taxon>
        <taxon>Diplostraca</taxon>
        <taxon>Cladocera</taxon>
        <taxon>Anomopoda</taxon>
        <taxon>Daphniidae</taxon>
        <taxon>Daphnia</taxon>
    </lineage>
</organism>
<proteinExistence type="inferred from homology"/>
<dbReference type="PANTHER" id="PTHR16320:SF24">
    <property type="entry name" value="PHOSPHODIESTERASE, PUTATIVE-RELATED"/>
    <property type="match status" value="1"/>
</dbReference>
<feature type="transmembrane region" description="Helical" evidence="14">
    <location>
        <begin position="342"/>
        <end position="367"/>
    </location>
</feature>
<evidence type="ECO:0000256" key="1">
    <source>
        <dbReference type="ARBA" id="ARBA00004141"/>
    </source>
</evidence>
<comment type="subcellular location">
    <subcellularLocation>
        <location evidence="1">Membrane</location>
        <topology evidence="1">Multi-pass membrane protein</topology>
    </subcellularLocation>
</comment>
<dbReference type="OrthoDB" id="387657at2759"/>
<name>A0A8J2RQG9_9CRUS</name>
<evidence type="ECO:0000256" key="8">
    <source>
        <dbReference type="ARBA" id="ARBA00022801"/>
    </source>
</evidence>
<evidence type="ECO:0000313" key="16">
    <source>
        <dbReference type="EMBL" id="CAH0108734.1"/>
    </source>
</evidence>
<evidence type="ECO:0000256" key="6">
    <source>
        <dbReference type="ARBA" id="ARBA00022692"/>
    </source>
</evidence>
<comment type="pathway">
    <text evidence="3">Sphingolipid metabolism.</text>
</comment>
<dbReference type="GO" id="GO:0016020">
    <property type="term" value="C:membrane"/>
    <property type="evidence" value="ECO:0007669"/>
    <property type="project" value="UniProtKB-SubCell"/>
</dbReference>
<dbReference type="Gene3D" id="3.60.10.10">
    <property type="entry name" value="Endonuclease/exonuclease/phosphatase"/>
    <property type="match status" value="1"/>
</dbReference>
<evidence type="ECO:0000256" key="2">
    <source>
        <dbReference type="ARBA" id="ARBA00004760"/>
    </source>
</evidence>
<evidence type="ECO:0000256" key="4">
    <source>
        <dbReference type="ARBA" id="ARBA00006335"/>
    </source>
</evidence>